<dbReference type="Proteomes" id="UP001150925">
    <property type="component" value="Unassembled WGS sequence"/>
</dbReference>
<organism evidence="2 3">
    <name type="scientific">Dispira parvispora</name>
    <dbReference type="NCBI Taxonomy" id="1520584"/>
    <lineage>
        <taxon>Eukaryota</taxon>
        <taxon>Fungi</taxon>
        <taxon>Fungi incertae sedis</taxon>
        <taxon>Zoopagomycota</taxon>
        <taxon>Kickxellomycotina</taxon>
        <taxon>Dimargaritomycetes</taxon>
        <taxon>Dimargaritales</taxon>
        <taxon>Dimargaritaceae</taxon>
        <taxon>Dispira</taxon>
    </lineage>
</organism>
<dbReference type="EMBL" id="JANBPY010004272">
    <property type="protein sequence ID" value="KAJ1948611.1"/>
    <property type="molecule type" value="Genomic_DNA"/>
</dbReference>
<evidence type="ECO:0000313" key="2">
    <source>
        <dbReference type="EMBL" id="KAJ1948611.1"/>
    </source>
</evidence>
<proteinExistence type="predicted"/>
<accession>A0A9W8AH61</accession>
<evidence type="ECO:0000313" key="3">
    <source>
        <dbReference type="Proteomes" id="UP001150925"/>
    </source>
</evidence>
<name>A0A9W8AH61_9FUNG</name>
<protein>
    <submittedName>
        <fullName evidence="2">Uncharacterized protein</fullName>
    </submittedName>
</protein>
<comment type="caution">
    <text evidence="2">The sequence shown here is derived from an EMBL/GenBank/DDBJ whole genome shotgun (WGS) entry which is preliminary data.</text>
</comment>
<keyword evidence="3" id="KW-1185">Reference proteome</keyword>
<sequence>MEQTTDEINFLKEESTALSIENKEVNQNFQQIRIQLDRSTHAYKEAQITLESYKLSNCELTKSIEELKGQLAELHQSQAAGDGVPDKQRLKQERMAKMMAEIDPSGVLSKEDGQLHEALASLSVDPATNGVTERSGLADPTALQTQLANKSTELGELQKVIDGLRTENETLSQKCIDLESRFTGLELEYEELLDRTIAEEEANADFDIAETIQELKNRLEAQYSSKRDQLARELEAARTDRDLKAQENSTLQASIVELKQVIQELKANLADLRTRSVSTQDLPPDAANLAQRERDIEVLKKSMMNKLKEFDVMRKAMMRDLQIRCEKIIELEVALDETRDENN</sequence>
<evidence type="ECO:0000256" key="1">
    <source>
        <dbReference type="SAM" id="Coils"/>
    </source>
</evidence>
<feature type="non-terminal residue" evidence="2">
    <location>
        <position position="343"/>
    </location>
</feature>
<dbReference type="AlphaFoldDB" id="A0A9W8AH61"/>
<keyword evidence="1" id="KW-0175">Coiled coil</keyword>
<dbReference type="OrthoDB" id="3176171at2759"/>
<gene>
    <name evidence="2" type="ORF">IWQ62_006868</name>
</gene>
<feature type="coiled-coil region" evidence="1">
    <location>
        <begin position="147"/>
        <end position="282"/>
    </location>
</feature>
<feature type="coiled-coil region" evidence="1">
    <location>
        <begin position="1"/>
        <end position="28"/>
    </location>
</feature>
<reference evidence="2" key="1">
    <citation type="submission" date="2022-07" db="EMBL/GenBank/DDBJ databases">
        <title>Phylogenomic reconstructions and comparative analyses of Kickxellomycotina fungi.</title>
        <authorList>
            <person name="Reynolds N.K."/>
            <person name="Stajich J.E."/>
            <person name="Barry K."/>
            <person name="Grigoriev I.V."/>
            <person name="Crous P."/>
            <person name="Smith M.E."/>
        </authorList>
    </citation>
    <scope>NUCLEOTIDE SEQUENCE</scope>
    <source>
        <strain evidence="2">RSA 1196</strain>
    </source>
</reference>